<name>A0A5C3KA62_COPMA</name>
<evidence type="ECO:0000256" key="1">
    <source>
        <dbReference type="SAM" id="MobiDB-lite"/>
    </source>
</evidence>
<dbReference type="EMBL" id="ML210628">
    <property type="protein sequence ID" value="TFK16828.1"/>
    <property type="molecule type" value="Genomic_DNA"/>
</dbReference>
<keyword evidence="4" id="KW-1185">Reference proteome</keyword>
<proteinExistence type="predicted"/>
<keyword evidence="2" id="KW-0732">Signal</keyword>
<evidence type="ECO:0000313" key="3">
    <source>
        <dbReference type="EMBL" id="TFK16828.1"/>
    </source>
</evidence>
<dbReference type="AlphaFoldDB" id="A0A5C3KA62"/>
<accession>A0A5C3KA62</accession>
<sequence length="140" mass="15830">MFAHIPVLCSLFLLRRLYGFPRVFSPVPLPTLTSPLAQCSRCFEFTSVPINDVNDRLFVGFSLVVVSSRMCEVHRSVLSQSRVRWKSPALTYADMQLVVCGDPTSTDIPEGGRRTGAAPRRPSEEDTPTFQTWKRGQRQR</sequence>
<evidence type="ECO:0000256" key="2">
    <source>
        <dbReference type="SAM" id="SignalP"/>
    </source>
</evidence>
<feature type="chain" id="PRO_5022943780" description="Secreted protein" evidence="2">
    <location>
        <begin position="20"/>
        <end position="140"/>
    </location>
</feature>
<evidence type="ECO:0008006" key="5">
    <source>
        <dbReference type="Google" id="ProtNLM"/>
    </source>
</evidence>
<reference evidence="3 4" key="1">
    <citation type="journal article" date="2019" name="Nat. Ecol. Evol.">
        <title>Megaphylogeny resolves global patterns of mushroom evolution.</title>
        <authorList>
            <person name="Varga T."/>
            <person name="Krizsan K."/>
            <person name="Foldi C."/>
            <person name="Dima B."/>
            <person name="Sanchez-Garcia M."/>
            <person name="Sanchez-Ramirez S."/>
            <person name="Szollosi G.J."/>
            <person name="Szarkandi J.G."/>
            <person name="Papp V."/>
            <person name="Albert L."/>
            <person name="Andreopoulos W."/>
            <person name="Angelini C."/>
            <person name="Antonin V."/>
            <person name="Barry K.W."/>
            <person name="Bougher N.L."/>
            <person name="Buchanan P."/>
            <person name="Buyck B."/>
            <person name="Bense V."/>
            <person name="Catcheside P."/>
            <person name="Chovatia M."/>
            <person name="Cooper J."/>
            <person name="Damon W."/>
            <person name="Desjardin D."/>
            <person name="Finy P."/>
            <person name="Geml J."/>
            <person name="Haridas S."/>
            <person name="Hughes K."/>
            <person name="Justo A."/>
            <person name="Karasinski D."/>
            <person name="Kautmanova I."/>
            <person name="Kiss B."/>
            <person name="Kocsube S."/>
            <person name="Kotiranta H."/>
            <person name="LaButti K.M."/>
            <person name="Lechner B.E."/>
            <person name="Liimatainen K."/>
            <person name="Lipzen A."/>
            <person name="Lukacs Z."/>
            <person name="Mihaltcheva S."/>
            <person name="Morgado L.N."/>
            <person name="Niskanen T."/>
            <person name="Noordeloos M.E."/>
            <person name="Ohm R.A."/>
            <person name="Ortiz-Santana B."/>
            <person name="Ovrebo C."/>
            <person name="Racz N."/>
            <person name="Riley R."/>
            <person name="Savchenko A."/>
            <person name="Shiryaev A."/>
            <person name="Soop K."/>
            <person name="Spirin V."/>
            <person name="Szebenyi C."/>
            <person name="Tomsovsky M."/>
            <person name="Tulloss R.E."/>
            <person name="Uehling J."/>
            <person name="Grigoriev I.V."/>
            <person name="Vagvolgyi C."/>
            <person name="Papp T."/>
            <person name="Martin F.M."/>
            <person name="Miettinen O."/>
            <person name="Hibbett D.S."/>
            <person name="Nagy L.G."/>
        </authorList>
    </citation>
    <scope>NUCLEOTIDE SEQUENCE [LARGE SCALE GENOMIC DNA]</scope>
    <source>
        <strain evidence="3 4">CBS 121175</strain>
    </source>
</reference>
<evidence type="ECO:0000313" key="4">
    <source>
        <dbReference type="Proteomes" id="UP000307440"/>
    </source>
</evidence>
<organism evidence="3 4">
    <name type="scientific">Coprinopsis marcescibilis</name>
    <name type="common">Agaric fungus</name>
    <name type="synonym">Psathyrella marcescibilis</name>
    <dbReference type="NCBI Taxonomy" id="230819"/>
    <lineage>
        <taxon>Eukaryota</taxon>
        <taxon>Fungi</taxon>
        <taxon>Dikarya</taxon>
        <taxon>Basidiomycota</taxon>
        <taxon>Agaricomycotina</taxon>
        <taxon>Agaricomycetes</taxon>
        <taxon>Agaricomycetidae</taxon>
        <taxon>Agaricales</taxon>
        <taxon>Agaricineae</taxon>
        <taxon>Psathyrellaceae</taxon>
        <taxon>Coprinopsis</taxon>
    </lineage>
</organism>
<protein>
    <recommendedName>
        <fullName evidence="5">Secreted protein</fullName>
    </recommendedName>
</protein>
<feature type="signal peptide" evidence="2">
    <location>
        <begin position="1"/>
        <end position="19"/>
    </location>
</feature>
<feature type="region of interest" description="Disordered" evidence="1">
    <location>
        <begin position="103"/>
        <end position="140"/>
    </location>
</feature>
<gene>
    <name evidence="3" type="ORF">FA15DRAFT_388850</name>
</gene>
<dbReference type="Proteomes" id="UP000307440">
    <property type="component" value="Unassembled WGS sequence"/>
</dbReference>